<dbReference type="OrthoDB" id="266020at2759"/>
<evidence type="ECO:0000313" key="6">
    <source>
        <dbReference type="Proteomes" id="UP000800235"/>
    </source>
</evidence>
<keyword evidence="6" id="KW-1185">Reference proteome</keyword>
<dbReference type="Proteomes" id="UP000800235">
    <property type="component" value="Unassembled WGS sequence"/>
</dbReference>
<dbReference type="SMART" id="SM00360">
    <property type="entry name" value="RRM"/>
    <property type="match status" value="2"/>
</dbReference>
<proteinExistence type="predicted"/>
<evidence type="ECO:0000256" key="2">
    <source>
        <dbReference type="PROSITE-ProRule" id="PRU00176"/>
    </source>
</evidence>
<evidence type="ECO:0000256" key="3">
    <source>
        <dbReference type="SAM" id="MobiDB-lite"/>
    </source>
</evidence>
<gene>
    <name evidence="5" type="ORF">EJ08DRAFT_614620</name>
</gene>
<keyword evidence="1 2" id="KW-0694">RNA-binding</keyword>
<dbReference type="PROSITE" id="PS50102">
    <property type="entry name" value="RRM"/>
    <property type="match status" value="2"/>
</dbReference>
<evidence type="ECO:0000313" key="5">
    <source>
        <dbReference type="EMBL" id="KAF2428975.1"/>
    </source>
</evidence>
<comment type="caution">
    <text evidence="5">The sequence shown here is derived from an EMBL/GenBank/DDBJ whole genome shotgun (WGS) entry which is preliminary data.</text>
</comment>
<organism evidence="5 6">
    <name type="scientific">Tothia fuscella</name>
    <dbReference type="NCBI Taxonomy" id="1048955"/>
    <lineage>
        <taxon>Eukaryota</taxon>
        <taxon>Fungi</taxon>
        <taxon>Dikarya</taxon>
        <taxon>Ascomycota</taxon>
        <taxon>Pezizomycotina</taxon>
        <taxon>Dothideomycetes</taxon>
        <taxon>Pleosporomycetidae</taxon>
        <taxon>Venturiales</taxon>
        <taxon>Cylindrosympodiaceae</taxon>
        <taxon>Tothia</taxon>
    </lineage>
</organism>
<accession>A0A9P4TWX4</accession>
<protein>
    <submittedName>
        <fullName evidence="5">RNA-binding domain-containing protein</fullName>
    </submittedName>
</protein>
<dbReference type="AlphaFoldDB" id="A0A9P4TWX4"/>
<dbReference type="InterPro" id="IPR000504">
    <property type="entry name" value="RRM_dom"/>
</dbReference>
<dbReference type="InterPro" id="IPR012677">
    <property type="entry name" value="Nucleotide-bd_a/b_plait_sf"/>
</dbReference>
<name>A0A9P4TWX4_9PEZI</name>
<reference evidence="5" key="1">
    <citation type="journal article" date="2020" name="Stud. Mycol.">
        <title>101 Dothideomycetes genomes: a test case for predicting lifestyles and emergence of pathogens.</title>
        <authorList>
            <person name="Haridas S."/>
            <person name="Albert R."/>
            <person name="Binder M."/>
            <person name="Bloem J."/>
            <person name="Labutti K."/>
            <person name="Salamov A."/>
            <person name="Andreopoulos B."/>
            <person name="Baker S."/>
            <person name="Barry K."/>
            <person name="Bills G."/>
            <person name="Bluhm B."/>
            <person name="Cannon C."/>
            <person name="Castanera R."/>
            <person name="Culley D."/>
            <person name="Daum C."/>
            <person name="Ezra D."/>
            <person name="Gonzalez J."/>
            <person name="Henrissat B."/>
            <person name="Kuo A."/>
            <person name="Liang C."/>
            <person name="Lipzen A."/>
            <person name="Lutzoni F."/>
            <person name="Magnuson J."/>
            <person name="Mondo S."/>
            <person name="Nolan M."/>
            <person name="Ohm R."/>
            <person name="Pangilinan J."/>
            <person name="Park H.-J."/>
            <person name="Ramirez L."/>
            <person name="Alfaro M."/>
            <person name="Sun H."/>
            <person name="Tritt A."/>
            <person name="Yoshinaga Y."/>
            <person name="Zwiers L.-H."/>
            <person name="Turgeon B."/>
            <person name="Goodwin S."/>
            <person name="Spatafora J."/>
            <person name="Crous P."/>
            <person name="Grigoriev I."/>
        </authorList>
    </citation>
    <scope>NUCLEOTIDE SEQUENCE</scope>
    <source>
        <strain evidence="5">CBS 130266</strain>
    </source>
</reference>
<feature type="domain" description="RRM" evidence="4">
    <location>
        <begin position="12"/>
        <end position="97"/>
    </location>
</feature>
<sequence length="256" mass="28247">MSPLPYSALPSCTVYVQRLHPSRLNSQTQITELTDRLRLCFEDYGNILDIIVKRSNTRKGQAFIVFDTPEAASTAQEELDGFEFSPDNPIVTSIARTASDAVVERFCSEEEFREHKERRLAEKARKNAEAEALQALQNEEAKKRAAADSAAGTTTDPRKAKLSKPASKANVVPSEYLPPNRLIMVENVPADYSIEALTPMFSGFEGFIEVRKVEIGRFKGLVFVEFTGIPGATAAKEALGNTVLGENVVKITYAKD</sequence>
<evidence type="ECO:0000259" key="4">
    <source>
        <dbReference type="PROSITE" id="PS50102"/>
    </source>
</evidence>
<evidence type="ECO:0000256" key="1">
    <source>
        <dbReference type="ARBA" id="ARBA00022884"/>
    </source>
</evidence>
<dbReference type="EMBL" id="MU007051">
    <property type="protein sequence ID" value="KAF2428975.1"/>
    <property type="molecule type" value="Genomic_DNA"/>
</dbReference>
<feature type="region of interest" description="Disordered" evidence="3">
    <location>
        <begin position="139"/>
        <end position="165"/>
    </location>
</feature>
<dbReference type="SUPFAM" id="SSF54928">
    <property type="entry name" value="RNA-binding domain, RBD"/>
    <property type="match status" value="1"/>
</dbReference>
<dbReference type="GO" id="GO:0003723">
    <property type="term" value="F:RNA binding"/>
    <property type="evidence" value="ECO:0007669"/>
    <property type="project" value="UniProtKB-UniRule"/>
</dbReference>
<dbReference type="Pfam" id="PF00076">
    <property type="entry name" value="RRM_1"/>
    <property type="match status" value="2"/>
</dbReference>
<dbReference type="PANTHER" id="PTHR10501">
    <property type="entry name" value="U1 SMALL NUCLEAR RIBONUCLEOPROTEIN A/U2 SMALL NUCLEAR RIBONUCLEOPROTEIN B"/>
    <property type="match status" value="1"/>
</dbReference>
<dbReference type="InterPro" id="IPR035979">
    <property type="entry name" value="RBD_domain_sf"/>
</dbReference>
<feature type="domain" description="RRM" evidence="4">
    <location>
        <begin position="181"/>
        <end position="256"/>
    </location>
</feature>
<dbReference type="Gene3D" id="3.30.70.330">
    <property type="match status" value="2"/>
</dbReference>